<dbReference type="OrthoDB" id="3801243at2759"/>
<gene>
    <name evidence="2" type="ORF">E8E12_010005</name>
</gene>
<evidence type="ECO:0000313" key="2">
    <source>
        <dbReference type="EMBL" id="KAF3043771.1"/>
    </source>
</evidence>
<reference evidence="2" key="1">
    <citation type="submission" date="2019-04" db="EMBL/GenBank/DDBJ databases">
        <title>Sequencing of skin fungus with MAO and IRED activity.</title>
        <authorList>
            <person name="Marsaioli A.J."/>
            <person name="Bonatto J.M.C."/>
            <person name="Reis Junior O."/>
        </authorList>
    </citation>
    <scope>NUCLEOTIDE SEQUENCE</scope>
    <source>
        <strain evidence="2">28M1</strain>
    </source>
</reference>
<feature type="compositionally biased region" description="Acidic residues" evidence="1">
    <location>
        <begin position="1"/>
        <end position="10"/>
    </location>
</feature>
<protein>
    <submittedName>
        <fullName evidence="2">Uncharacterized protein</fullName>
    </submittedName>
</protein>
<sequence length="119" mass="13183">MKSGETEEIDKEPTLFAVPSTPPSTKLLITHSRTKSLTSRLHQSAEEGEPKPTLFALPDTSLDKSFEEFTPTTPTSKYAQDFPALPRNSRAEESKIPSVEASKRSNKGVEGLAREQDYM</sequence>
<keyword evidence="3" id="KW-1185">Reference proteome</keyword>
<accession>A0A9P4WX11</accession>
<dbReference type="Proteomes" id="UP000758155">
    <property type="component" value="Unassembled WGS sequence"/>
</dbReference>
<proteinExistence type="predicted"/>
<feature type="region of interest" description="Disordered" evidence="1">
    <location>
        <begin position="69"/>
        <end position="119"/>
    </location>
</feature>
<dbReference type="EMBL" id="SWKV01000011">
    <property type="protein sequence ID" value="KAF3043771.1"/>
    <property type="molecule type" value="Genomic_DNA"/>
</dbReference>
<organism evidence="2 3">
    <name type="scientific">Didymella heteroderae</name>
    <dbReference type="NCBI Taxonomy" id="1769908"/>
    <lineage>
        <taxon>Eukaryota</taxon>
        <taxon>Fungi</taxon>
        <taxon>Dikarya</taxon>
        <taxon>Ascomycota</taxon>
        <taxon>Pezizomycotina</taxon>
        <taxon>Dothideomycetes</taxon>
        <taxon>Pleosporomycetidae</taxon>
        <taxon>Pleosporales</taxon>
        <taxon>Pleosporineae</taxon>
        <taxon>Didymellaceae</taxon>
        <taxon>Didymella</taxon>
    </lineage>
</organism>
<evidence type="ECO:0000313" key="3">
    <source>
        <dbReference type="Proteomes" id="UP000758155"/>
    </source>
</evidence>
<dbReference type="AlphaFoldDB" id="A0A9P4WX11"/>
<evidence type="ECO:0000256" key="1">
    <source>
        <dbReference type="SAM" id="MobiDB-lite"/>
    </source>
</evidence>
<name>A0A9P4WX11_9PLEO</name>
<comment type="caution">
    <text evidence="2">The sequence shown here is derived from an EMBL/GenBank/DDBJ whole genome shotgun (WGS) entry which is preliminary data.</text>
</comment>
<feature type="region of interest" description="Disordered" evidence="1">
    <location>
        <begin position="1"/>
        <end position="57"/>
    </location>
</feature>